<feature type="compositionally biased region" description="Polar residues" evidence="1">
    <location>
        <begin position="536"/>
        <end position="550"/>
    </location>
</feature>
<dbReference type="AlphaFoldDB" id="A0A7J8CUM1"/>
<protein>
    <submittedName>
        <fullName evidence="3">Trichohyalin like 1</fullName>
    </submittedName>
</protein>
<feature type="region of interest" description="Disordered" evidence="1">
    <location>
        <begin position="96"/>
        <end position="651"/>
    </location>
</feature>
<proteinExistence type="predicted"/>
<gene>
    <name evidence="3" type="ORF">HJG59_017919</name>
</gene>
<dbReference type="GO" id="GO:0046914">
    <property type="term" value="F:transition metal ion binding"/>
    <property type="evidence" value="ECO:0007669"/>
    <property type="project" value="InterPro"/>
</dbReference>
<dbReference type="PANTHER" id="PTHR47612">
    <property type="entry name" value="TRICHOHYALIN-LIKE PROTEIN 1"/>
    <property type="match status" value="1"/>
</dbReference>
<dbReference type="InterPro" id="IPR013787">
    <property type="entry name" value="S100_Ca-bd_sub"/>
</dbReference>
<sequence>MPQFLEDVLCVIEAFHKYAREDGDEATLTCGELKQLIQGEFGDILQPCVIHAVERNLNLLAIDSDGTISFDEFVLTIFNLLNLHYLDLQSLLNSRPRQVSKPEEKPGDMDLQAASRTGQWPKGTPPTQGKVVLSSGIVSSAQLSPKERGHKRVEPQEDIKTHKLPGEESGHNDSKNQHLEGGEQSQEVTQGVSATGDKGAQIETNKPTAGSEQTGSPTKGEEGQDKEIPREGDKPAREQIDTKTRDQIEEQEGNLGTQSSPSEETTQRPPEDRRVAAEKVKEHSNTPEQPLQGKDKPSSGCTDLPEQSAAQKPFQTQKSTDPQDDRKAETQESGNSADRTPSETKNLAEPKGNGRTPENQEPPAQEKEHETNNLPVQGDSRNISEIPDVKTEKKEQGDPEAHDTVRQEESERKTQPPALEDKAQDGKYQELQQSSNERDAEESSKTQELRSDGGDQNHPEIEGAVTPGEEARHAEEGLVSSKNAPAAGRKPGARERIWKLSPLENQSGGENKRVTKTHDKPVKEDDSYQEEDDEPTVTQNDKGSSETPNRLTPDGGDSSSEASDLPMQGDSQSQVDSLREFVQGSHNNNPDTQKQVALGEINKTQEAVRGDAEQLTEEQEQPDGEEHTIWGSGTKEPGPAVEPNGTSYVSTCPKLLSFWSSSTHSDAD</sequence>
<dbReference type="InParanoid" id="A0A7J8CUM1"/>
<comment type="caution">
    <text evidence="3">The sequence shown here is derived from an EMBL/GenBank/DDBJ whole genome shotgun (WGS) entry which is preliminary data.</text>
</comment>
<feature type="compositionally biased region" description="Polar residues" evidence="1">
    <location>
        <begin position="308"/>
        <end position="320"/>
    </location>
</feature>
<feature type="compositionally biased region" description="Basic and acidic residues" evidence="1">
    <location>
        <begin position="265"/>
        <end position="285"/>
    </location>
</feature>
<organism evidence="3 4">
    <name type="scientific">Molossus molossus</name>
    <name type="common">Pallas' mastiff bat</name>
    <name type="synonym">Vespertilio molossus</name>
    <dbReference type="NCBI Taxonomy" id="27622"/>
    <lineage>
        <taxon>Eukaryota</taxon>
        <taxon>Metazoa</taxon>
        <taxon>Chordata</taxon>
        <taxon>Craniata</taxon>
        <taxon>Vertebrata</taxon>
        <taxon>Euteleostomi</taxon>
        <taxon>Mammalia</taxon>
        <taxon>Eutheria</taxon>
        <taxon>Laurasiatheria</taxon>
        <taxon>Chiroptera</taxon>
        <taxon>Yangochiroptera</taxon>
        <taxon>Molossidae</taxon>
        <taxon>Molossus</taxon>
    </lineage>
</organism>
<feature type="compositionally biased region" description="Basic and acidic residues" evidence="1">
    <location>
        <begin position="510"/>
        <end position="526"/>
    </location>
</feature>
<accession>A0A7J8CUM1</accession>
<evidence type="ECO:0000313" key="4">
    <source>
        <dbReference type="Proteomes" id="UP000550707"/>
    </source>
</evidence>
<evidence type="ECO:0000259" key="2">
    <source>
        <dbReference type="SMART" id="SM01394"/>
    </source>
</evidence>
<evidence type="ECO:0000313" key="3">
    <source>
        <dbReference type="EMBL" id="KAF6414550.1"/>
    </source>
</evidence>
<feature type="compositionally biased region" description="Polar residues" evidence="1">
    <location>
        <begin position="584"/>
        <end position="595"/>
    </location>
</feature>
<feature type="domain" description="S100/CaBP-9k-type calcium binding subdomain" evidence="2">
    <location>
        <begin position="4"/>
        <end position="46"/>
    </location>
</feature>
<dbReference type="OrthoDB" id="9450604at2759"/>
<reference evidence="3 4" key="1">
    <citation type="journal article" date="2020" name="Nature">
        <title>Six reference-quality genomes reveal evolution of bat adaptations.</title>
        <authorList>
            <person name="Jebb D."/>
            <person name="Huang Z."/>
            <person name="Pippel M."/>
            <person name="Hughes G.M."/>
            <person name="Lavrichenko K."/>
            <person name="Devanna P."/>
            <person name="Winkler S."/>
            <person name="Jermiin L.S."/>
            <person name="Skirmuntt E.C."/>
            <person name="Katzourakis A."/>
            <person name="Burkitt-Gray L."/>
            <person name="Ray D.A."/>
            <person name="Sullivan K.A.M."/>
            <person name="Roscito J.G."/>
            <person name="Kirilenko B.M."/>
            <person name="Davalos L.M."/>
            <person name="Corthals A.P."/>
            <person name="Power M.L."/>
            <person name="Jones G."/>
            <person name="Ransome R.D."/>
            <person name="Dechmann D.K.N."/>
            <person name="Locatelli A.G."/>
            <person name="Puechmaille S.J."/>
            <person name="Fedrigo O."/>
            <person name="Jarvis E.D."/>
            <person name="Hiller M."/>
            <person name="Vernes S.C."/>
            <person name="Myers E.W."/>
            <person name="Teeling E.C."/>
        </authorList>
    </citation>
    <scope>NUCLEOTIDE SEQUENCE [LARGE SCALE GENOMIC DNA]</scope>
    <source>
        <strain evidence="3">MMolMol1</strain>
        <tissue evidence="3">Muscle</tissue>
    </source>
</reference>
<feature type="compositionally biased region" description="Polar residues" evidence="1">
    <location>
        <begin position="254"/>
        <end position="264"/>
    </location>
</feature>
<feature type="compositionally biased region" description="Basic and acidic residues" evidence="1">
    <location>
        <begin position="219"/>
        <end position="248"/>
    </location>
</feature>
<dbReference type="EMBL" id="JACASF010000020">
    <property type="protein sequence ID" value="KAF6414550.1"/>
    <property type="molecule type" value="Genomic_DNA"/>
</dbReference>
<feature type="compositionally biased region" description="Basic and acidic residues" evidence="1">
    <location>
        <begin position="321"/>
        <end position="330"/>
    </location>
</feature>
<keyword evidence="4" id="KW-1185">Reference proteome</keyword>
<dbReference type="Gene3D" id="1.10.238.10">
    <property type="entry name" value="EF-hand"/>
    <property type="match status" value="1"/>
</dbReference>
<feature type="compositionally biased region" description="Basic and acidic residues" evidence="1">
    <location>
        <begin position="436"/>
        <end position="461"/>
    </location>
</feature>
<dbReference type="PANTHER" id="PTHR47612:SF1">
    <property type="entry name" value="TRICHOHYALIN-LIKE PROTEIN 1"/>
    <property type="match status" value="1"/>
</dbReference>
<dbReference type="SMART" id="SM01394">
    <property type="entry name" value="S_100"/>
    <property type="match status" value="1"/>
</dbReference>
<evidence type="ECO:0000256" key="1">
    <source>
        <dbReference type="SAM" id="MobiDB-lite"/>
    </source>
</evidence>
<feature type="compositionally biased region" description="Polar residues" evidence="1">
    <location>
        <begin position="372"/>
        <end position="383"/>
    </location>
</feature>
<dbReference type="InterPro" id="IPR042937">
    <property type="entry name" value="TCHHL1"/>
</dbReference>
<feature type="compositionally biased region" description="Basic and acidic residues" evidence="1">
    <location>
        <begin position="152"/>
        <end position="181"/>
    </location>
</feature>
<dbReference type="InterPro" id="IPR034325">
    <property type="entry name" value="S-100_dom"/>
</dbReference>
<dbReference type="CDD" id="cd00213">
    <property type="entry name" value="S-100"/>
    <property type="match status" value="1"/>
</dbReference>
<name>A0A7J8CUM1_MOLMO</name>
<dbReference type="InterPro" id="IPR011992">
    <property type="entry name" value="EF-hand-dom_pair"/>
</dbReference>
<feature type="compositionally biased region" description="Basic and acidic residues" evidence="1">
    <location>
        <begin position="387"/>
        <end position="428"/>
    </location>
</feature>
<dbReference type="SUPFAM" id="SSF47473">
    <property type="entry name" value="EF-hand"/>
    <property type="match status" value="1"/>
</dbReference>
<dbReference type="Pfam" id="PF01023">
    <property type="entry name" value="S_100"/>
    <property type="match status" value="1"/>
</dbReference>
<feature type="compositionally biased region" description="Acidic residues" evidence="1">
    <location>
        <begin position="614"/>
        <end position="623"/>
    </location>
</feature>
<feature type="compositionally biased region" description="Polar residues" evidence="1">
    <location>
        <begin position="183"/>
        <end position="193"/>
    </location>
</feature>
<dbReference type="FunCoup" id="A0A7J8CUM1">
    <property type="interactions" value="2"/>
</dbReference>
<feature type="compositionally biased region" description="Polar residues" evidence="1">
    <location>
        <begin position="202"/>
        <end position="217"/>
    </location>
</feature>
<dbReference type="Proteomes" id="UP000550707">
    <property type="component" value="Unassembled WGS sequence"/>
</dbReference>